<dbReference type="Pfam" id="PF14322">
    <property type="entry name" value="SusD-like_3"/>
    <property type="match status" value="1"/>
</dbReference>
<dbReference type="InterPro" id="IPR033985">
    <property type="entry name" value="SusD-like_N"/>
</dbReference>
<evidence type="ECO:0000313" key="9">
    <source>
        <dbReference type="Proteomes" id="UP000260644"/>
    </source>
</evidence>
<feature type="domain" description="SusD-like N-terminal" evidence="7">
    <location>
        <begin position="64"/>
        <end position="168"/>
    </location>
</feature>
<accession>A0A3E1Y9N5</accession>
<gene>
    <name evidence="8" type="ORF">DVR12_14275</name>
</gene>
<evidence type="ECO:0000256" key="3">
    <source>
        <dbReference type="ARBA" id="ARBA00022729"/>
    </source>
</evidence>
<protein>
    <submittedName>
        <fullName evidence="8">RagB/SusD family nutrient uptake outer membrane protein</fullName>
    </submittedName>
</protein>
<dbReference type="CDD" id="cd08977">
    <property type="entry name" value="SusD"/>
    <property type="match status" value="1"/>
</dbReference>
<comment type="similarity">
    <text evidence="2">Belongs to the SusD family.</text>
</comment>
<feature type="domain" description="RagB/SusD" evidence="6">
    <location>
        <begin position="362"/>
        <end position="435"/>
    </location>
</feature>
<dbReference type="Pfam" id="PF07980">
    <property type="entry name" value="SusD_RagB"/>
    <property type="match status" value="1"/>
</dbReference>
<sequence length="476" mass="54424">MWNSHEDTRSALIGVYGLMRAALANNNAYWMYGELRNGDFASVNRQDLEAIVKNNLHAPMDLLKDLSNWRRFYAVINAANLFLEHVGDVKARDPKYSEQNMNVDMAQVRFLRAFSYFWLVRLWGDVPLITASHDGEFANKPRETQQKVLAFIEQELQAAADRLPYKYSNDDPLQQGLYYNAGGDKWNYVLIKKLGVYAVMAHVAAWQAKYSMVEAYTRFVLDNAGKVPHNVLKTEDLTSSDGIFTGHSNRNDKPIPIWNLNAEYTNGEASYSGHIEALTLAAPLVSKNLPEIYVPKDTVLGLFDQLTDERFALDSITGAPTTDRYFTNFNSHIPVFSKIKVLQDGGAVDPDFRIYGSAIIFTRVEELILLRAEALAVLGNQSGSIEQLNQIRDLRKLSRYNATLEGNLIDAIFKERRKELMGEGWRWFDLIRYHKLKYDDAAFLKLIREGGIYWPIADDVLSQNKLISQQPYWLNR</sequence>
<reference evidence="8 9" key="1">
    <citation type="submission" date="2018-07" db="EMBL/GenBank/DDBJ databases">
        <title>Chitinophaga K2CV101002-2 sp. nov., isolated from a monsoon evergreen broad-leaved forest soil.</title>
        <authorList>
            <person name="Lv Y."/>
        </authorList>
    </citation>
    <scope>NUCLEOTIDE SEQUENCE [LARGE SCALE GENOMIC DNA]</scope>
    <source>
        <strain evidence="8 9">GDMCC 1.1288</strain>
    </source>
</reference>
<comment type="subcellular location">
    <subcellularLocation>
        <location evidence="1">Cell outer membrane</location>
    </subcellularLocation>
</comment>
<dbReference type="AlphaFoldDB" id="A0A3E1Y9N5"/>
<dbReference type="Gene3D" id="1.25.40.390">
    <property type="match status" value="1"/>
</dbReference>
<evidence type="ECO:0000256" key="1">
    <source>
        <dbReference type="ARBA" id="ARBA00004442"/>
    </source>
</evidence>
<evidence type="ECO:0000313" key="8">
    <source>
        <dbReference type="EMBL" id="RFS22061.1"/>
    </source>
</evidence>
<dbReference type="SUPFAM" id="SSF48452">
    <property type="entry name" value="TPR-like"/>
    <property type="match status" value="1"/>
</dbReference>
<comment type="caution">
    <text evidence="8">The sequence shown here is derived from an EMBL/GenBank/DDBJ whole genome shotgun (WGS) entry which is preliminary data.</text>
</comment>
<keyword evidence="5" id="KW-0998">Cell outer membrane</keyword>
<dbReference type="OrthoDB" id="926893at2"/>
<evidence type="ECO:0000256" key="4">
    <source>
        <dbReference type="ARBA" id="ARBA00023136"/>
    </source>
</evidence>
<dbReference type="EMBL" id="QPMM01000007">
    <property type="protein sequence ID" value="RFS22061.1"/>
    <property type="molecule type" value="Genomic_DNA"/>
</dbReference>
<keyword evidence="4" id="KW-0472">Membrane</keyword>
<organism evidence="8 9">
    <name type="scientific">Chitinophaga silvatica</name>
    <dbReference type="NCBI Taxonomy" id="2282649"/>
    <lineage>
        <taxon>Bacteria</taxon>
        <taxon>Pseudomonadati</taxon>
        <taxon>Bacteroidota</taxon>
        <taxon>Chitinophagia</taxon>
        <taxon>Chitinophagales</taxon>
        <taxon>Chitinophagaceae</taxon>
        <taxon>Chitinophaga</taxon>
    </lineage>
</organism>
<keyword evidence="3" id="KW-0732">Signal</keyword>
<dbReference type="InterPro" id="IPR012944">
    <property type="entry name" value="SusD_RagB_dom"/>
</dbReference>
<keyword evidence="9" id="KW-1185">Reference proteome</keyword>
<dbReference type="Proteomes" id="UP000260644">
    <property type="component" value="Unassembled WGS sequence"/>
</dbReference>
<name>A0A3E1Y9N5_9BACT</name>
<proteinExistence type="inferred from homology"/>
<evidence type="ECO:0000256" key="5">
    <source>
        <dbReference type="ARBA" id="ARBA00023237"/>
    </source>
</evidence>
<dbReference type="InterPro" id="IPR011990">
    <property type="entry name" value="TPR-like_helical_dom_sf"/>
</dbReference>
<evidence type="ECO:0000256" key="2">
    <source>
        <dbReference type="ARBA" id="ARBA00006275"/>
    </source>
</evidence>
<evidence type="ECO:0000259" key="6">
    <source>
        <dbReference type="Pfam" id="PF07980"/>
    </source>
</evidence>
<dbReference type="GO" id="GO:0009279">
    <property type="term" value="C:cell outer membrane"/>
    <property type="evidence" value="ECO:0007669"/>
    <property type="project" value="UniProtKB-SubCell"/>
</dbReference>
<evidence type="ECO:0000259" key="7">
    <source>
        <dbReference type="Pfam" id="PF14322"/>
    </source>
</evidence>